<dbReference type="Pfam" id="PF13673">
    <property type="entry name" value="Acetyltransf_10"/>
    <property type="match status" value="1"/>
</dbReference>
<comment type="caution">
    <text evidence="2">The sequence shown here is derived from an EMBL/GenBank/DDBJ whole genome shotgun (WGS) entry which is preliminary data.</text>
</comment>
<protein>
    <submittedName>
        <fullName evidence="2">GNAT family N-acetyltransferase</fullName>
    </submittedName>
</protein>
<dbReference type="InterPro" id="IPR000182">
    <property type="entry name" value="GNAT_dom"/>
</dbReference>
<dbReference type="Proteomes" id="UP000618943">
    <property type="component" value="Unassembled WGS sequence"/>
</dbReference>
<dbReference type="PROSITE" id="PS51186">
    <property type="entry name" value="GNAT"/>
    <property type="match status" value="1"/>
</dbReference>
<gene>
    <name evidence="2" type="ORF">JFL43_20430</name>
</gene>
<organism evidence="2 3">
    <name type="scientific">Viridibacillus soli</name>
    <dbReference type="NCBI Taxonomy" id="2798301"/>
    <lineage>
        <taxon>Bacteria</taxon>
        <taxon>Bacillati</taxon>
        <taxon>Bacillota</taxon>
        <taxon>Bacilli</taxon>
        <taxon>Bacillales</taxon>
        <taxon>Caryophanaceae</taxon>
        <taxon>Viridibacillus</taxon>
    </lineage>
</organism>
<proteinExistence type="predicted"/>
<evidence type="ECO:0000313" key="2">
    <source>
        <dbReference type="EMBL" id="MBK3497153.1"/>
    </source>
</evidence>
<evidence type="ECO:0000259" key="1">
    <source>
        <dbReference type="PROSITE" id="PS51186"/>
    </source>
</evidence>
<dbReference type="SUPFAM" id="SSF55729">
    <property type="entry name" value="Acyl-CoA N-acyltransferases (Nat)"/>
    <property type="match status" value="1"/>
</dbReference>
<keyword evidence="3" id="KW-1185">Reference proteome</keyword>
<sequence>MMATNKDVEILHKIQVEAFMPLLQKYNDTQTNPAKETIEKLAERIAETRSDYYVIHFHKEIVGGIRVVPLSDNRTRISPIYIGLIYQGKGIAQEVFKQIEQMYSATVEWELDTIKQEKGNCYLYEKLGYRKAGKEVVINDKMTLISYLKKLN</sequence>
<dbReference type="InterPro" id="IPR016181">
    <property type="entry name" value="Acyl_CoA_acyltransferase"/>
</dbReference>
<accession>A0ABS1HCJ4</accession>
<dbReference type="Gene3D" id="3.40.630.30">
    <property type="match status" value="1"/>
</dbReference>
<evidence type="ECO:0000313" key="3">
    <source>
        <dbReference type="Proteomes" id="UP000618943"/>
    </source>
</evidence>
<name>A0ABS1HCJ4_9BACL</name>
<reference evidence="2 3" key="1">
    <citation type="submission" date="2020-12" db="EMBL/GenBank/DDBJ databases">
        <title>YIM B01967 draft genome.</title>
        <authorList>
            <person name="Yan X."/>
        </authorList>
    </citation>
    <scope>NUCLEOTIDE SEQUENCE [LARGE SCALE GENOMIC DNA]</scope>
    <source>
        <strain evidence="2 3">YIM B01967</strain>
    </source>
</reference>
<dbReference type="EMBL" id="JAEOAH010000051">
    <property type="protein sequence ID" value="MBK3497153.1"/>
    <property type="molecule type" value="Genomic_DNA"/>
</dbReference>
<feature type="domain" description="N-acetyltransferase" evidence="1">
    <location>
        <begin position="9"/>
        <end position="152"/>
    </location>
</feature>